<dbReference type="Gene3D" id="1.10.1740.10">
    <property type="match status" value="1"/>
</dbReference>
<keyword evidence="5" id="KW-0238">DNA-binding</keyword>
<dbReference type="Pfam" id="PF04542">
    <property type="entry name" value="Sigma70_r2"/>
    <property type="match status" value="1"/>
</dbReference>
<dbReference type="SUPFAM" id="SSF88946">
    <property type="entry name" value="Sigma2 domain of RNA polymerase sigma factors"/>
    <property type="match status" value="1"/>
</dbReference>
<evidence type="ECO:0000256" key="5">
    <source>
        <dbReference type="ARBA" id="ARBA00023125"/>
    </source>
</evidence>
<dbReference type="PANTHER" id="PTHR30385:SF1">
    <property type="entry name" value="RNA POLYMERASE SIGMA-H FACTOR"/>
    <property type="match status" value="1"/>
</dbReference>
<evidence type="ECO:0000256" key="3">
    <source>
        <dbReference type="ARBA" id="ARBA00023015"/>
    </source>
</evidence>
<evidence type="ECO:0000256" key="4">
    <source>
        <dbReference type="ARBA" id="ARBA00023082"/>
    </source>
</evidence>
<dbReference type="Pfam" id="PF08281">
    <property type="entry name" value="Sigma70_r4_2"/>
    <property type="match status" value="1"/>
</dbReference>
<name>A0ABS7DQ05_9FIRM</name>
<dbReference type="InterPro" id="IPR013325">
    <property type="entry name" value="RNA_pol_sigma_r2"/>
</dbReference>
<comment type="similarity">
    <text evidence="1">Belongs to the sigma-70 factor family.</text>
</comment>
<evidence type="ECO:0000259" key="8">
    <source>
        <dbReference type="Pfam" id="PF04542"/>
    </source>
</evidence>
<proteinExistence type="inferred from homology"/>
<dbReference type="SUPFAM" id="SSF46894">
    <property type="entry name" value="C-terminal effector domain of the bipartite response regulators"/>
    <property type="match status" value="1"/>
</dbReference>
<gene>
    <name evidence="10" type="ORF">J5W02_11275</name>
</gene>
<keyword evidence="6" id="KW-0804">Transcription</keyword>
<dbReference type="InterPro" id="IPR014284">
    <property type="entry name" value="RNA_pol_sigma-70_dom"/>
</dbReference>
<dbReference type="PIRSF" id="PIRSF002939">
    <property type="entry name" value="RNA_polymerase_sigma-H_factor"/>
    <property type="match status" value="1"/>
</dbReference>
<evidence type="ECO:0000256" key="1">
    <source>
        <dbReference type="ARBA" id="ARBA00007788"/>
    </source>
</evidence>
<accession>A0ABS7DQ05</accession>
<dbReference type="InterPro" id="IPR013249">
    <property type="entry name" value="RNA_pol_sigma70_r4_t2"/>
</dbReference>
<comment type="caution">
    <text evidence="10">The sequence shown here is derived from an EMBL/GenBank/DDBJ whole genome shotgun (WGS) entry which is preliminary data.</text>
</comment>
<sequence length="213" mass="23493">MIYTGLKFNVSHEVLGLVDNNHFNKMADYTDSQLACLVSSGNSDAFVELTARYMSLIRVKAAPFRCAMLEADDLCQEGLLGLLSAARTYDSAGKAGFKTYAGICINNRIIMAYRTAASRKNLPLNNFVSLSDDGTHMIMTDCASDPETVLLDSESYAAMQLRMKQLLSKLEQQVLMLYLGGCSYHDIAVKLSVSSKAVDNALQRVRLKLKQLL</sequence>
<evidence type="ECO:0000256" key="2">
    <source>
        <dbReference type="ARBA" id="ARBA00021245"/>
    </source>
</evidence>
<keyword evidence="3" id="KW-0805">Transcription regulation</keyword>
<dbReference type="Gene3D" id="1.10.10.10">
    <property type="entry name" value="Winged helix-like DNA-binding domain superfamily/Winged helix DNA-binding domain"/>
    <property type="match status" value="1"/>
</dbReference>
<protein>
    <recommendedName>
        <fullName evidence="2">RNA polymerase sigma factor SigS</fullName>
    </recommendedName>
</protein>
<dbReference type="InterPro" id="IPR016032">
    <property type="entry name" value="Sig_transdc_resp-reg_C-effctor"/>
</dbReference>
<dbReference type="EMBL" id="JAGFNZ010000004">
    <property type="protein sequence ID" value="MBW7573390.1"/>
    <property type="molecule type" value="Genomic_DNA"/>
</dbReference>
<evidence type="ECO:0000259" key="9">
    <source>
        <dbReference type="Pfam" id="PF08281"/>
    </source>
</evidence>
<dbReference type="InterPro" id="IPR016371">
    <property type="entry name" value="RNA_pol_sigma-H_factor"/>
</dbReference>
<feature type="domain" description="RNA polymerase sigma-70 region 2" evidence="8">
    <location>
        <begin position="65"/>
        <end position="117"/>
    </location>
</feature>
<reference evidence="10 11" key="1">
    <citation type="submission" date="2021-03" db="EMBL/GenBank/DDBJ databases">
        <title>Caproiciproducens sp. nov. isolated from feces of cow.</title>
        <authorList>
            <person name="Choi J.-Y."/>
        </authorList>
    </citation>
    <scope>NUCLEOTIDE SEQUENCE [LARGE SCALE GENOMIC DNA]</scope>
    <source>
        <strain evidence="10 11">AGMB10547</strain>
    </source>
</reference>
<comment type="function">
    <text evidence="7">Sigma factors are initiation factors that promote the attachment of RNA polymerase to specific initiation sites and are then released. Sigma-S contributes to the protection against external stress, thus playing a role in cellular fitness and survival.</text>
</comment>
<dbReference type="InterPro" id="IPR036388">
    <property type="entry name" value="WH-like_DNA-bd_sf"/>
</dbReference>
<dbReference type="PANTHER" id="PTHR30385">
    <property type="entry name" value="SIGMA FACTOR F FLAGELLAR"/>
    <property type="match status" value="1"/>
</dbReference>
<evidence type="ECO:0000256" key="6">
    <source>
        <dbReference type="ARBA" id="ARBA00023163"/>
    </source>
</evidence>
<feature type="domain" description="RNA polymerase sigma factor 70 region 4 type 2" evidence="9">
    <location>
        <begin position="162"/>
        <end position="209"/>
    </location>
</feature>
<organism evidence="10 11">
    <name type="scientific">Caproiciproducens faecalis</name>
    <dbReference type="NCBI Taxonomy" id="2820301"/>
    <lineage>
        <taxon>Bacteria</taxon>
        <taxon>Bacillati</taxon>
        <taxon>Bacillota</taxon>
        <taxon>Clostridia</taxon>
        <taxon>Eubacteriales</taxon>
        <taxon>Acutalibacteraceae</taxon>
        <taxon>Caproiciproducens</taxon>
    </lineage>
</organism>
<dbReference type="NCBIfam" id="TIGR02937">
    <property type="entry name" value="sigma70-ECF"/>
    <property type="match status" value="1"/>
</dbReference>
<keyword evidence="11" id="KW-1185">Reference proteome</keyword>
<keyword evidence="4" id="KW-0731">Sigma factor</keyword>
<evidence type="ECO:0000313" key="11">
    <source>
        <dbReference type="Proteomes" id="UP000719942"/>
    </source>
</evidence>
<evidence type="ECO:0000256" key="7">
    <source>
        <dbReference type="ARBA" id="ARBA00024701"/>
    </source>
</evidence>
<dbReference type="InterPro" id="IPR007627">
    <property type="entry name" value="RNA_pol_sigma70_r2"/>
</dbReference>
<dbReference type="Proteomes" id="UP000719942">
    <property type="component" value="Unassembled WGS sequence"/>
</dbReference>
<evidence type="ECO:0000313" key="10">
    <source>
        <dbReference type="EMBL" id="MBW7573390.1"/>
    </source>
</evidence>